<dbReference type="PANTHER" id="PTHR30485">
    <property type="entry name" value="NI/FE-HYDROGENASE 1 B-TYPE CYTOCHROME SUBUNIT"/>
    <property type="match status" value="1"/>
</dbReference>
<evidence type="ECO:0000256" key="4">
    <source>
        <dbReference type="ARBA" id="ARBA00022989"/>
    </source>
</evidence>
<evidence type="ECO:0000256" key="2">
    <source>
        <dbReference type="ARBA" id="ARBA00022475"/>
    </source>
</evidence>
<evidence type="ECO:0000313" key="8">
    <source>
        <dbReference type="EMBL" id="MFC7407332.1"/>
    </source>
</evidence>
<feature type="transmembrane region" description="Helical" evidence="6">
    <location>
        <begin position="95"/>
        <end position="116"/>
    </location>
</feature>
<evidence type="ECO:0000259" key="7">
    <source>
        <dbReference type="Pfam" id="PF01292"/>
    </source>
</evidence>
<keyword evidence="2" id="KW-1003">Cell membrane</keyword>
<gene>
    <name evidence="8" type="ORF">ACFQPB_00490</name>
</gene>
<name>A0ABW2QH66_9BURK</name>
<feature type="transmembrane region" description="Helical" evidence="6">
    <location>
        <begin position="196"/>
        <end position="215"/>
    </location>
</feature>
<keyword evidence="4 6" id="KW-1133">Transmembrane helix</keyword>
<evidence type="ECO:0000256" key="5">
    <source>
        <dbReference type="ARBA" id="ARBA00023136"/>
    </source>
</evidence>
<feature type="domain" description="Cytochrome b561 bacterial/Ni-hydrogenase" evidence="7">
    <location>
        <begin position="6"/>
        <end position="180"/>
    </location>
</feature>
<dbReference type="RefSeq" id="WP_382218897.1">
    <property type="nucleotide sequence ID" value="NZ_JBHTCA010000001.1"/>
</dbReference>
<evidence type="ECO:0000256" key="1">
    <source>
        <dbReference type="ARBA" id="ARBA00004651"/>
    </source>
</evidence>
<dbReference type="Proteomes" id="UP001596501">
    <property type="component" value="Unassembled WGS sequence"/>
</dbReference>
<accession>A0ABW2QH66</accession>
<keyword evidence="5 6" id="KW-0472">Membrane</keyword>
<feature type="transmembrane region" description="Helical" evidence="6">
    <location>
        <begin position="13"/>
        <end position="33"/>
    </location>
</feature>
<dbReference type="PANTHER" id="PTHR30485:SF2">
    <property type="entry name" value="BLL0597 PROTEIN"/>
    <property type="match status" value="1"/>
</dbReference>
<comment type="caution">
    <text evidence="8">The sequence shown here is derived from an EMBL/GenBank/DDBJ whole genome shotgun (WGS) entry which is preliminary data.</text>
</comment>
<dbReference type="InterPro" id="IPR051542">
    <property type="entry name" value="Hydrogenase_cytochrome"/>
</dbReference>
<sequence>MHTVRVWDLPTRAFHWLLAAAVIGMVVTAKVGGNWMVWHLRLGHVVLALLLFRVLWGFVGGHWSRFSNFVYGPRALWRYLRGQAPAEHQMGHSPLGALSVFALLAALSLQVGTGLMSDDEIAFFGPLVRFVDGSTVSQATDFHKALGQWLVLGLVALHVVAILVYQFGKRQDLIGPMLHGDKAAPLPSPATRDGAAQRWLGAVLALLASTVAYLVHGLGAG</sequence>
<evidence type="ECO:0000256" key="6">
    <source>
        <dbReference type="SAM" id="Phobius"/>
    </source>
</evidence>
<feature type="transmembrane region" description="Helical" evidence="6">
    <location>
        <begin position="149"/>
        <end position="168"/>
    </location>
</feature>
<dbReference type="EMBL" id="JBHTCA010000001">
    <property type="protein sequence ID" value="MFC7407332.1"/>
    <property type="molecule type" value="Genomic_DNA"/>
</dbReference>
<comment type="subcellular location">
    <subcellularLocation>
        <location evidence="1">Cell membrane</location>
        <topology evidence="1">Multi-pass membrane protein</topology>
    </subcellularLocation>
</comment>
<dbReference type="InterPro" id="IPR016174">
    <property type="entry name" value="Di-haem_cyt_TM"/>
</dbReference>
<keyword evidence="9" id="KW-1185">Reference proteome</keyword>
<dbReference type="InterPro" id="IPR011577">
    <property type="entry name" value="Cyt_b561_bac/Ni-Hgenase"/>
</dbReference>
<keyword evidence="3 6" id="KW-0812">Transmembrane</keyword>
<dbReference type="Pfam" id="PF01292">
    <property type="entry name" value="Ni_hydr_CYTB"/>
    <property type="match status" value="1"/>
</dbReference>
<evidence type="ECO:0000313" key="9">
    <source>
        <dbReference type="Proteomes" id="UP001596501"/>
    </source>
</evidence>
<dbReference type="Gene3D" id="1.20.950.20">
    <property type="entry name" value="Transmembrane di-heme cytochromes, Chain C"/>
    <property type="match status" value="1"/>
</dbReference>
<organism evidence="8 9">
    <name type="scientific">Hydrogenophaga atypica</name>
    <dbReference type="NCBI Taxonomy" id="249409"/>
    <lineage>
        <taxon>Bacteria</taxon>
        <taxon>Pseudomonadati</taxon>
        <taxon>Pseudomonadota</taxon>
        <taxon>Betaproteobacteria</taxon>
        <taxon>Burkholderiales</taxon>
        <taxon>Comamonadaceae</taxon>
        <taxon>Hydrogenophaga</taxon>
    </lineage>
</organism>
<protein>
    <submittedName>
        <fullName evidence="8">Cytochrome b/b6 domain-containing protein</fullName>
    </submittedName>
</protein>
<evidence type="ECO:0000256" key="3">
    <source>
        <dbReference type="ARBA" id="ARBA00022692"/>
    </source>
</evidence>
<proteinExistence type="predicted"/>
<dbReference type="SUPFAM" id="SSF81342">
    <property type="entry name" value="Transmembrane di-heme cytochromes"/>
    <property type="match status" value="1"/>
</dbReference>
<feature type="transmembrane region" description="Helical" evidence="6">
    <location>
        <begin position="45"/>
        <end position="63"/>
    </location>
</feature>
<reference evidence="9" key="1">
    <citation type="journal article" date="2019" name="Int. J. Syst. Evol. Microbiol.">
        <title>The Global Catalogue of Microorganisms (GCM) 10K type strain sequencing project: providing services to taxonomists for standard genome sequencing and annotation.</title>
        <authorList>
            <consortium name="The Broad Institute Genomics Platform"/>
            <consortium name="The Broad Institute Genome Sequencing Center for Infectious Disease"/>
            <person name="Wu L."/>
            <person name="Ma J."/>
        </authorList>
    </citation>
    <scope>NUCLEOTIDE SEQUENCE [LARGE SCALE GENOMIC DNA]</scope>
    <source>
        <strain evidence="9">CGMCC 1.12371</strain>
    </source>
</reference>